<evidence type="ECO:0000313" key="3">
    <source>
        <dbReference type="WBParaSite" id="ALUE_0000533601-mRNA-1"/>
    </source>
</evidence>
<dbReference type="AlphaFoldDB" id="A0A9J2P6K3"/>
<reference evidence="3" key="1">
    <citation type="submission" date="2023-03" db="UniProtKB">
        <authorList>
            <consortium name="WormBaseParasite"/>
        </authorList>
    </citation>
    <scope>IDENTIFICATION</scope>
</reference>
<keyword evidence="2" id="KW-1185">Reference proteome</keyword>
<dbReference type="WBParaSite" id="ALUE_0000533601-mRNA-1">
    <property type="protein sequence ID" value="ALUE_0000533601-mRNA-1"/>
    <property type="gene ID" value="ALUE_0000533601"/>
</dbReference>
<name>A0A9J2P6K3_ASCLU</name>
<sequence>MQTVVVIITLALLTLPSSRCIPRYGRMIGTEQWTSNTSQDTVEQSSSDSDVMPLWWTYVRERKNILSNMMRIGRRSLSNP</sequence>
<evidence type="ECO:0000313" key="2">
    <source>
        <dbReference type="Proteomes" id="UP000036681"/>
    </source>
</evidence>
<accession>A0A9J2P6K3</accession>
<protein>
    <submittedName>
        <fullName evidence="3">Secreted protein</fullName>
    </submittedName>
</protein>
<feature type="chain" id="PRO_5039892760" evidence="1">
    <location>
        <begin position="21"/>
        <end position="80"/>
    </location>
</feature>
<keyword evidence="1" id="KW-0732">Signal</keyword>
<proteinExistence type="predicted"/>
<feature type="signal peptide" evidence="1">
    <location>
        <begin position="1"/>
        <end position="20"/>
    </location>
</feature>
<evidence type="ECO:0000256" key="1">
    <source>
        <dbReference type="SAM" id="SignalP"/>
    </source>
</evidence>
<organism evidence="2 3">
    <name type="scientific">Ascaris lumbricoides</name>
    <name type="common">Giant roundworm</name>
    <dbReference type="NCBI Taxonomy" id="6252"/>
    <lineage>
        <taxon>Eukaryota</taxon>
        <taxon>Metazoa</taxon>
        <taxon>Ecdysozoa</taxon>
        <taxon>Nematoda</taxon>
        <taxon>Chromadorea</taxon>
        <taxon>Rhabditida</taxon>
        <taxon>Spirurina</taxon>
        <taxon>Ascaridomorpha</taxon>
        <taxon>Ascaridoidea</taxon>
        <taxon>Ascarididae</taxon>
        <taxon>Ascaris</taxon>
    </lineage>
</organism>
<dbReference type="Proteomes" id="UP000036681">
    <property type="component" value="Unplaced"/>
</dbReference>